<proteinExistence type="predicted"/>
<organism evidence="3 4">
    <name type="scientific">Roseibium hamelinense</name>
    <dbReference type="NCBI Taxonomy" id="150831"/>
    <lineage>
        <taxon>Bacteria</taxon>
        <taxon>Pseudomonadati</taxon>
        <taxon>Pseudomonadota</taxon>
        <taxon>Alphaproteobacteria</taxon>
        <taxon>Hyphomicrobiales</taxon>
        <taxon>Stappiaceae</taxon>
        <taxon>Roseibium</taxon>
    </lineage>
</organism>
<feature type="transmembrane region" description="Helical" evidence="1">
    <location>
        <begin position="38"/>
        <end position="58"/>
    </location>
</feature>
<feature type="transmembrane region" description="Helical" evidence="1">
    <location>
        <begin position="215"/>
        <end position="236"/>
    </location>
</feature>
<dbReference type="Pfam" id="PF00892">
    <property type="entry name" value="EamA"/>
    <property type="match status" value="1"/>
</dbReference>
<feature type="transmembrane region" description="Helical" evidence="1">
    <location>
        <begin position="248"/>
        <end position="266"/>
    </location>
</feature>
<feature type="transmembrane region" description="Helical" evidence="1">
    <location>
        <begin position="7"/>
        <end position="26"/>
    </location>
</feature>
<dbReference type="GO" id="GO:0016020">
    <property type="term" value="C:membrane"/>
    <property type="evidence" value="ECO:0007669"/>
    <property type="project" value="InterPro"/>
</dbReference>
<feature type="transmembrane region" description="Helical" evidence="1">
    <location>
        <begin position="94"/>
        <end position="116"/>
    </location>
</feature>
<keyword evidence="1" id="KW-0812">Transmembrane</keyword>
<feature type="transmembrane region" description="Helical" evidence="1">
    <location>
        <begin position="272"/>
        <end position="291"/>
    </location>
</feature>
<dbReference type="InterPro" id="IPR037185">
    <property type="entry name" value="EmrE-like"/>
</dbReference>
<dbReference type="EMBL" id="VLLF01000001">
    <property type="protein sequence ID" value="TWI93384.1"/>
    <property type="molecule type" value="Genomic_DNA"/>
</dbReference>
<sequence>MPPSQTRLLATLTVVTTGAFWGLYWFPVRQLEAAGLQGAWGSAAIVAAATLLTAPFAFARPSALLKADRLALCFVALGGFAFVLYSAAFVYGRVAIIVLLFFLTPVWSTLIGRLVLGWRATRLRIAAIASGLAGLGLMLGAGGQVPMPQGLGEWLGLVSGFLWAVATTGLRVRPKVPAGPASFVFALGALAGVLAFAPFLAPLPDTLRLGALGTAFGIALLAGGLWWGAANAALMWAAPQLEPARTGILLMSEVLIGAVSAAVLAGERLGPLELAGGLLVLTAGILEVWPVKKAPAPLKSEGR</sequence>
<evidence type="ECO:0000256" key="1">
    <source>
        <dbReference type="SAM" id="Phobius"/>
    </source>
</evidence>
<feature type="transmembrane region" description="Helical" evidence="1">
    <location>
        <begin position="123"/>
        <end position="142"/>
    </location>
</feature>
<comment type="caution">
    <text evidence="3">The sequence shown here is derived from an EMBL/GenBank/DDBJ whole genome shotgun (WGS) entry which is preliminary data.</text>
</comment>
<feature type="transmembrane region" description="Helical" evidence="1">
    <location>
        <begin position="154"/>
        <end position="172"/>
    </location>
</feature>
<dbReference type="SUPFAM" id="SSF103481">
    <property type="entry name" value="Multidrug resistance efflux transporter EmrE"/>
    <property type="match status" value="2"/>
</dbReference>
<feature type="transmembrane region" description="Helical" evidence="1">
    <location>
        <begin position="184"/>
        <end position="203"/>
    </location>
</feature>
<dbReference type="AlphaFoldDB" id="A0A562TJ35"/>
<feature type="domain" description="EamA" evidence="2">
    <location>
        <begin position="11"/>
        <end position="139"/>
    </location>
</feature>
<reference evidence="3 4" key="1">
    <citation type="submission" date="2019-07" db="EMBL/GenBank/DDBJ databases">
        <title>Genomic Encyclopedia of Archaeal and Bacterial Type Strains, Phase II (KMG-II): from individual species to whole genera.</title>
        <authorList>
            <person name="Goeker M."/>
        </authorList>
    </citation>
    <scope>NUCLEOTIDE SEQUENCE [LARGE SCALE GENOMIC DNA]</scope>
    <source>
        <strain evidence="3 4">ATCC BAA-252</strain>
    </source>
</reference>
<dbReference type="RefSeq" id="WP_145340843.1">
    <property type="nucleotide sequence ID" value="NZ_SMLY01000062.1"/>
</dbReference>
<evidence type="ECO:0000259" key="2">
    <source>
        <dbReference type="Pfam" id="PF00892"/>
    </source>
</evidence>
<dbReference type="InterPro" id="IPR000620">
    <property type="entry name" value="EamA_dom"/>
</dbReference>
<dbReference type="Proteomes" id="UP000320593">
    <property type="component" value="Unassembled WGS sequence"/>
</dbReference>
<feature type="transmembrane region" description="Helical" evidence="1">
    <location>
        <begin position="70"/>
        <end position="88"/>
    </location>
</feature>
<keyword evidence="1" id="KW-1133">Transmembrane helix</keyword>
<evidence type="ECO:0000313" key="4">
    <source>
        <dbReference type="Proteomes" id="UP000320593"/>
    </source>
</evidence>
<protein>
    <submittedName>
        <fullName evidence="3">EamA domain-containing membrane protein RarD</fullName>
    </submittedName>
</protein>
<evidence type="ECO:0000313" key="3">
    <source>
        <dbReference type="EMBL" id="TWI93384.1"/>
    </source>
</evidence>
<accession>A0A562TJ35</accession>
<gene>
    <name evidence="3" type="ORF">JM93_00940</name>
</gene>
<name>A0A562TJ35_9HYPH</name>
<keyword evidence="4" id="KW-1185">Reference proteome</keyword>
<dbReference type="OrthoDB" id="7340103at2"/>
<keyword evidence="1" id="KW-0472">Membrane</keyword>